<name>A0A4D6MS22_VIGUN</name>
<accession>A0A4D6MS22</accession>
<dbReference type="AlphaFoldDB" id="A0A4D6MS22"/>
<sequence>MNPNTKHEGAQEAQAIKKKGSNGEHGGLWMKLKWGGILGISDLDKTEKCKESESNKDMQRIGFYCYATYLYIQDIQGDCFTTSESTTQRNGSWPHKIRH</sequence>
<protein>
    <submittedName>
        <fullName evidence="2">Uncharacterized protein</fullName>
    </submittedName>
</protein>
<dbReference type="EMBL" id="CP039352">
    <property type="protein sequence ID" value="QCE02685.1"/>
    <property type="molecule type" value="Genomic_DNA"/>
</dbReference>
<feature type="compositionally biased region" description="Basic and acidic residues" evidence="1">
    <location>
        <begin position="1"/>
        <end position="10"/>
    </location>
</feature>
<evidence type="ECO:0000256" key="1">
    <source>
        <dbReference type="SAM" id="MobiDB-lite"/>
    </source>
</evidence>
<feature type="region of interest" description="Disordered" evidence="1">
    <location>
        <begin position="1"/>
        <end position="27"/>
    </location>
</feature>
<dbReference type="Proteomes" id="UP000501690">
    <property type="component" value="Linkage Group LG8"/>
</dbReference>
<organism evidence="2 3">
    <name type="scientific">Vigna unguiculata</name>
    <name type="common">Cowpea</name>
    <dbReference type="NCBI Taxonomy" id="3917"/>
    <lineage>
        <taxon>Eukaryota</taxon>
        <taxon>Viridiplantae</taxon>
        <taxon>Streptophyta</taxon>
        <taxon>Embryophyta</taxon>
        <taxon>Tracheophyta</taxon>
        <taxon>Spermatophyta</taxon>
        <taxon>Magnoliopsida</taxon>
        <taxon>eudicotyledons</taxon>
        <taxon>Gunneridae</taxon>
        <taxon>Pentapetalae</taxon>
        <taxon>rosids</taxon>
        <taxon>fabids</taxon>
        <taxon>Fabales</taxon>
        <taxon>Fabaceae</taxon>
        <taxon>Papilionoideae</taxon>
        <taxon>50 kb inversion clade</taxon>
        <taxon>NPAAA clade</taxon>
        <taxon>indigoferoid/millettioid clade</taxon>
        <taxon>Phaseoleae</taxon>
        <taxon>Vigna</taxon>
    </lineage>
</organism>
<proteinExistence type="predicted"/>
<gene>
    <name evidence="2" type="ORF">DEO72_LG8g700</name>
</gene>
<evidence type="ECO:0000313" key="2">
    <source>
        <dbReference type="EMBL" id="QCE02685.1"/>
    </source>
</evidence>
<reference evidence="2 3" key="1">
    <citation type="submission" date="2019-04" db="EMBL/GenBank/DDBJ databases">
        <title>An improved genome assembly and genetic linkage map for asparagus bean, Vigna unguiculata ssp. sesquipedialis.</title>
        <authorList>
            <person name="Xia Q."/>
            <person name="Zhang R."/>
            <person name="Dong Y."/>
        </authorList>
    </citation>
    <scope>NUCLEOTIDE SEQUENCE [LARGE SCALE GENOMIC DNA]</scope>
    <source>
        <tissue evidence="2">Leaf</tissue>
    </source>
</reference>
<evidence type="ECO:0000313" key="3">
    <source>
        <dbReference type="Proteomes" id="UP000501690"/>
    </source>
</evidence>
<keyword evidence="3" id="KW-1185">Reference proteome</keyword>